<name>A0A852X511_9MICO</name>
<gene>
    <name evidence="2" type="ORF">BJY28_000322</name>
</gene>
<dbReference type="EMBL" id="JACBZX010000001">
    <property type="protein sequence ID" value="NYG35853.1"/>
    <property type="molecule type" value="Genomic_DNA"/>
</dbReference>
<proteinExistence type="predicted"/>
<organism evidence="2 3">
    <name type="scientific">Janibacter alkaliphilus</name>
    <dbReference type="NCBI Taxonomy" id="1069963"/>
    <lineage>
        <taxon>Bacteria</taxon>
        <taxon>Bacillati</taxon>
        <taxon>Actinomycetota</taxon>
        <taxon>Actinomycetes</taxon>
        <taxon>Micrococcales</taxon>
        <taxon>Intrasporangiaceae</taxon>
        <taxon>Janibacter</taxon>
    </lineage>
</organism>
<comment type="caution">
    <text evidence="2">The sequence shown here is derived from an EMBL/GenBank/DDBJ whole genome shotgun (WGS) entry which is preliminary data.</text>
</comment>
<accession>A0A852X511</accession>
<dbReference type="GO" id="GO:0051301">
    <property type="term" value="P:cell division"/>
    <property type="evidence" value="ECO:0007669"/>
    <property type="project" value="UniProtKB-KW"/>
</dbReference>
<reference evidence="2 3" key="1">
    <citation type="submission" date="2020-07" db="EMBL/GenBank/DDBJ databases">
        <title>Sequencing the genomes of 1000 actinobacteria strains.</title>
        <authorList>
            <person name="Klenk H.-P."/>
        </authorList>
    </citation>
    <scope>NUCLEOTIDE SEQUENCE [LARGE SCALE GENOMIC DNA]</scope>
    <source>
        <strain evidence="2 3">DSM 24723</strain>
    </source>
</reference>
<dbReference type="Proteomes" id="UP000592181">
    <property type="component" value="Unassembled WGS sequence"/>
</dbReference>
<feature type="region of interest" description="Disordered" evidence="1">
    <location>
        <begin position="88"/>
        <end position="126"/>
    </location>
</feature>
<keyword evidence="2" id="KW-0132">Cell division</keyword>
<dbReference type="RefSeq" id="WP_179461450.1">
    <property type="nucleotide sequence ID" value="NZ_JACBZX010000001.1"/>
</dbReference>
<sequence length="126" mass="13930">MNPARWTVLGVLVALLGVMLFPTAKSYYDQRQELGDLQAQVSEQEVDVTRLEREKELWSTDEYVEAQARQRLKFVKVGEKSYTVIDAEDGSGVDAETGTATGSADQPWYDQLSSSVEAADDPNATP</sequence>
<dbReference type="InterPro" id="IPR007060">
    <property type="entry name" value="FtsL/DivIC"/>
</dbReference>
<dbReference type="AlphaFoldDB" id="A0A852X511"/>
<evidence type="ECO:0000256" key="1">
    <source>
        <dbReference type="SAM" id="MobiDB-lite"/>
    </source>
</evidence>
<keyword evidence="3" id="KW-1185">Reference proteome</keyword>
<evidence type="ECO:0000313" key="2">
    <source>
        <dbReference type="EMBL" id="NYG35853.1"/>
    </source>
</evidence>
<evidence type="ECO:0000313" key="3">
    <source>
        <dbReference type="Proteomes" id="UP000592181"/>
    </source>
</evidence>
<keyword evidence="2" id="KW-0131">Cell cycle</keyword>
<protein>
    <submittedName>
        <fullName evidence="2">Cell division protein FtsB</fullName>
    </submittedName>
</protein>
<dbReference type="Pfam" id="PF04977">
    <property type="entry name" value="DivIC"/>
    <property type="match status" value="1"/>
</dbReference>